<evidence type="ECO:0000313" key="8">
    <source>
        <dbReference type="Proteomes" id="UP000051835"/>
    </source>
</evidence>
<gene>
    <name evidence="7" type="ORF">FD37_GL001660</name>
</gene>
<comment type="caution">
    <text evidence="7">The sequence shown here is derived from an EMBL/GenBank/DDBJ whole genome shotgun (WGS) entry which is preliminary data.</text>
</comment>
<evidence type="ECO:0000256" key="3">
    <source>
        <dbReference type="ARBA" id="ARBA00022679"/>
    </source>
</evidence>
<comment type="catalytic activity">
    <reaction evidence="5">
        <text>a 2'-deoxyadenosine in DNA + S-adenosyl-L-methionine = an N(6)-methyl-2'-deoxyadenosine in DNA + S-adenosyl-L-homocysteine + H(+)</text>
        <dbReference type="Rhea" id="RHEA:15197"/>
        <dbReference type="Rhea" id="RHEA-COMP:12418"/>
        <dbReference type="Rhea" id="RHEA-COMP:12419"/>
        <dbReference type="ChEBI" id="CHEBI:15378"/>
        <dbReference type="ChEBI" id="CHEBI:57856"/>
        <dbReference type="ChEBI" id="CHEBI:59789"/>
        <dbReference type="ChEBI" id="CHEBI:90615"/>
        <dbReference type="ChEBI" id="CHEBI:90616"/>
        <dbReference type="EC" id="2.1.1.72"/>
    </reaction>
</comment>
<evidence type="ECO:0000256" key="1">
    <source>
        <dbReference type="ARBA" id="ARBA00011900"/>
    </source>
</evidence>
<dbReference type="Gene3D" id="3.40.50.150">
    <property type="entry name" value="Vaccinia Virus protein VP39"/>
    <property type="match status" value="1"/>
</dbReference>
<accession>A0A0R1R4C2</accession>
<sequence length="1217" mass="140157">MDKTAIKKFAVNARKDMIEQIKLKARSVGITADEIRPKTEASTHEIEYYRLDKTDEQNALTGKDIVKRQKLVAELRQREQKSDLATAFNDLVEEVAYTWFNRIIAIRFMEVNNYLPSRTRVLSSTLDRHEPDIMVMAMESSADLEDSLGKFTPAERQLIAQARETERPVDMDALYRMLFIKQANALNENLPYLFEPTDDYAELLFTPSYNDGVIHHLITDVSEDDFNVAVGGQVEIIGWLYQYYNTEPKDRAFKKRKYTETDIPAVTQLFTPDWIVKYMVENSLGHYWVRVLQAKGDARSEQEIATAMGWDYLMPTASQTSEVALEVKTGSSDLTVIQPEDITLIDAAMGSGHILVYAFTMFMQIYSQEGYSQRDAAKLIIEKNLWGLDIDTRAFQLTYFALMMKARQFNRRFLKLGICPNVFDIPDSQGLSIDDFQSLIRDEQEKEDLAAALGQFKYGNEYGSLIIPDATINWDELHQLASRELAKGQLSLDSALLTEKQARLKDIVTVGQVLSRQYTIGAMNPPYMGSGKMDATLSKYVKKHFPNSKSDLFAVFIERLRALTMQDGYFAMVTQHAWMFLSSFEKLRQTLRQDMLLNMAHLGTRAFEEIGGEVVQSTTFVFKKQQISNFVGTYERLVSFDSQNKKEQAYLEAVKNMTTPYLYRTNQANFTKIPGMPIAYWASENLLHDFEIGTRMDDVASPHVGLQTGNNTKFLRQWFEVPFAKIDFHAKSISDAEQSGKKWFPYNKGGSYRKWYGNYDYVVNWEHNGHEIRNFTDANGKVRSRPQNTDYYFHEAITWSDVNSGKFSLRYRSAGSIHDVKGMSAFTKNHKMILELLGLMNTKIGNYIFNMINPTISLQIGNFQSFPVIKSHTANTKVSETAILLAKYDWDSFETSWDFQKHPLLLHIADEKQNEVDGKLQNAFKLWQDETQSRFDQLKANEEALNRIFINLYGLNDELSPEVADKDVSVRLSDETRDIKSFLSYFVGVVFGRYSLDTPGLAFAGGQWDATKYHSFIPNQDNLLMLNDADYFGDSRDIMYRLREFLAVTFGADTVEENLAYIASVIGKKADSDEAAIRKYFVDDFFKDHNKLYQKRPIYWEFSTGRNDGFKALMYLHRYDANELAMVRTNYLHPLQGKYETRLAQITEIAANEPVISQKKRYEKTRKHLEKQLDEVRKYDAPLQHLASQQIELDLDDGVVVNHQKLQSDEKILTKLK</sequence>
<dbReference type="GO" id="GO:0006304">
    <property type="term" value="P:DNA modification"/>
    <property type="evidence" value="ECO:0007669"/>
    <property type="project" value="InterPro"/>
</dbReference>
<dbReference type="Pfam" id="PF07669">
    <property type="entry name" value="Eco57I"/>
    <property type="match status" value="1"/>
</dbReference>
<dbReference type="RefSeq" id="WP_056964467.1">
    <property type="nucleotide sequence ID" value="NZ_AZFC01000018.1"/>
</dbReference>
<keyword evidence="4" id="KW-0949">S-adenosyl-L-methionine</keyword>
<reference evidence="7 8" key="1">
    <citation type="journal article" date="2015" name="Genome Announc.">
        <title>Expanding the biotechnology potential of lactobacilli through comparative genomics of 213 strains and associated genera.</title>
        <authorList>
            <person name="Sun Z."/>
            <person name="Harris H.M."/>
            <person name="McCann A."/>
            <person name="Guo C."/>
            <person name="Argimon S."/>
            <person name="Zhang W."/>
            <person name="Yang X."/>
            <person name="Jeffery I.B."/>
            <person name="Cooney J.C."/>
            <person name="Kagawa T.F."/>
            <person name="Liu W."/>
            <person name="Song Y."/>
            <person name="Salvetti E."/>
            <person name="Wrobel A."/>
            <person name="Rasinkangas P."/>
            <person name="Parkhill J."/>
            <person name="Rea M.C."/>
            <person name="O'Sullivan O."/>
            <person name="Ritari J."/>
            <person name="Douillard F.P."/>
            <person name="Paul Ross R."/>
            <person name="Yang R."/>
            <person name="Briner A.E."/>
            <person name="Felis G.E."/>
            <person name="de Vos W.M."/>
            <person name="Barrangou R."/>
            <person name="Klaenhammer T.R."/>
            <person name="Caufield P.W."/>
            <person name="Cui Y."/>
            <person name="Zhang H."/>
            <person name="O'Toole P.W."/>
        </authorList>
    </citation>
    <scope>NUCLEOTIDE SEQUENCE [LARGE SCALE GENOMIC DNA]</scope>
    <source>
        <strain evidence="7 8">DSM 15429</strain>
    </source>
</reference>
<dbReference type="EC" id="2.1.1.72" evidence="1"/>
<dbReference type="InterPro" id="IPR029063">
    <property type="entry name" value="SAM-dependent_MTases_sf"/>
</dbReference>
<keyword evidence="3" id="KW-0808">Transferase</keyword>
<keyword evidence="2" id="KW-0489">Methyltransferase</keyword>
<evidence type="ECO:0000313" key="7">
    <source>
        <dbReference type="EMBL" id="KRL48099.1"/>
    </source>
</evidence>
<dbReference type="PATRIC" id="fig|1423805.4.peg.1702"/>
<dbReference type="EMBL" id="AZFC01000018">
    <property type="protein sequence ID" value="KRL48099.1"/>
    <property type="molecule type" value="Genomic_DNA"/>
</dbReference>
<proteinExistence type="predicted"/>
<dbReference type="InterPro" id="IPR011639">
    <property type="entry name" value="MethylTrfase_TaqI-like_dom"/>
</dbReference>
<dbReference type="InterPro" id="IPR047939">
    <property type="entry name" value="BREX_1_PglX"/>
</dbReference>
<dbReference type="AlphaFoldDB" id="A0A0R1R4C2"/>
<dbReference type="NCBIfam" id="NF033452">
    <property type="entry name" value="BREX_1_MTaseX"/>
    <property type="match status" value="1"/>
</dbReference>
<feature type="domain" description="Type II methyltransferase M.TaqI-like" evidence="6">
    <location>
        <begin position="383"/>
        <end position="596"/>
    </location>
</feature>
<dbReference type="GO" id="GO:0032259">
    <property type="term" value="P:methylation"/>
    <property type="evidence" value="ECO:0007669"/>
    <property type="project" value="UniProtKB-KW"/>
</dbReference>
<dbReference type="SUPFAM" id="SSF53335">
    <property type="entry name" value="S-adenosyl-L-methionine-dependent methyltransferases"/>
    <property type="match status" value="1"/>
</dbReference>
<evidence type="ECO:0000256" key="5">
    <source>
        <dbReference type="ARBA" id="ARBA00047942"/>
    </source>
</evidence>
<dbReference type="PANTHER" id="PTHR33841:SF1">
    <property type="entry name" value="DNA METHYLTRANSFERASE A"/>
    <property type="match status" value="1"/>
</dbReference>
<dbReference type="Proteomes" id="UP000051835">
    <property type="component" value="Unassembled WGS sequence"/>
</dbReference>
<evidence type="ECO:0000256" key="2">
    <source>
        <dbReference type="ARBA" id="ARBA00022603"/>
    </source>
</evidence>
<organism evidence="7 8">
    <name type="scientific">Levilactobacillus spicheri DSM 15429</name>
    <dbReference type="NCBI Taxonomy" id="1423805"/>
    <lineage>
        <taxon>Bacteria</taxon>
        <taxon>Bacillati</taxon>
        <taxon>Bacillota</taxon>
        <taxon>Bacilli</taxon>
        <taxon>Lactobacillales</taxon>
        <taxon>Lactobacillaceae</taxon>
        <taxon>Levilactobacillus</taxon>
    </lineage>
</organism>
<dbReference type="GO" id="GO:0009007">
    <property type="term" value="F:site-specific DNA-methyltransferase (adenine-specific) activity"/>
    <property type="evidence" value="ECO:0007669"/>
    <property type="project" value="UniProtKB-EC"/>
</dbReference>
<dbReference type="InterPro" id="IPR050953">
    <property type="entry name" value="N4_N6_ade-DNA_methylase"/>
</dbReference>
<name>A0A0R1R4C2_9LACO</name>
<evidence type="ECO:0000256" key="4">
    <source>
        <dbReference type="ARBA" id="ARBA00022691"/>
    </source>
</evidence>
<evidence type="ECO:0000259" key="6">
    <source>
        <dbReference type="Pfam" id="PF07669"/>
    </source>
</evidence>
<protein>
    <recommendedName>
        <fullName evidence="1">site-specific DNA-methyltransferase (adenine-specific)</fullName>
        <ecNumber evidence="1">2.1.1.72</ecNumber>
    </recommendedName>
</protein>
<dbReference type="PANTHER" id="PTHR33841">
    <property type="entry name" value="DNA METHYLTRANSFERASE YEEA-RELATED"/>
    <property type="match status" value="1"/>
</dbReference>